<dbReference type="RefSeq" id="WP_133560101.1">
    <property type="nucleotide sequence ID" value="NZ_SNZA01000001.1"/>
</dbReference>
<sequence>MNNDVTKVAPPCSSKIQHILESADFYDAWEVRAAAPMLTPLEQFLRVASKTPKWVDSLMVLRNKVVSPFGLKDLGKLSSISPNKSSKDYVAGDRVGIFTLIEQSENEVLLGDEDEHLKVVLSLYQTPLGDNQTQVTMTTVVHVKNMLGHLYMLPVKPAHHVIAKSMTKLIGEN</sequence>
<dbReference type="Pfam" id="PF11066">
    <property type="entry name" value="DUF2867"/>
    <property type="match status" value="1"/>
</dbReference>
<dbReference type="InterPro" id="IPR021295">
    <property type="entry name" value="DUF2867"/>
</dbReference>
<organism evidence="1 2">
    <name type="scientific">Marinomonas communis</name>
    <dbReference type="NCBI Taxonomy" id="28254"/>
    <lineage>
        <taxon>Bacteria</taxon>
        <taxon>Pseudomonadati</taxon>
        <taxon>Pseudomonadota</taxon>
        <taxon>Gammaproteobacteria</taxon>
        <taxon>Oceanospirillales</taxon>
        <taxon>Oceanospirillaceae</taxon>
        <taxon>Marinomonas</taxon>
    </lineage>
</organism>
<dbReference type="Proteomes" id="UP000295729">
    <property type="component" value="Unassembled WGS sequence"/>
</dbReference>
<evidence type="ECO:0000313" key="2">
    <source>
        <dbReference type="Proteomes" id="UP000295729"/>
    </source>
</evidence>
<protein>
    <submittedName>
        <fullName evidence="1">Uncharacterized protein DUF2867</fullName>
    </submittedName>
</protein>
<keyword evidence="2" id="KW-1185">Reference proteome</keyword>
<accession>A0A4V3DGS2</accession>
<gene>
    <name evidence="1" type="ORF">C8D85_0857</name>
</gene>
<reference evidence="1 2" key="1">
    <citation type="submission" date="2019-03" db="EMBL/GenBank/DDBJ databases">
        <title>Genomic Encyclopedia of Type Strains, Phase IV (KMG-IV): sequencing the most valuable type-strain genomes for metagenomic binning, comparative biology and taxonomic classification.</title>
        <authorList>
            <person name="Goeker M."/>
        </authorList>
    </citation>
    <scope>NUCLEOTIDE SEQUENCE [LARGE SCALE GENOMIC DNA]</scope>
    <source>
        <strain evidence="1 2">DSM 5604</strain>
    </source>
</reference>
<dbReference type="EMBL" id="SNZA01000001">
    <property type="protein sequence ID" value="TDR15491.1"/>
    <property type="molecule type" value="Genomic_DNA"/>
</dbReference>
<name>A0A4V3DGS2_9GAMM</name>
<comment type="caution">
    <text evidence="1">The sequence shown here is derived from an EMBL/GenBank/DDBJ whole genome shotgun (WGS) entry which is preliminary data.</text>
</comment>
<proteinExistence type="predicted"/>
<evidence type="ECO:0000313" key="1">
    <source>
        <dbReference type="EMBL" id="TDR15491.1"/>
    </source>
</evidence>
<dbReference type="OrthoDB" id="7058586at2"/>
<dbReference type="AlphaFoldDB" id="A0A4V3DGS2"/>